<dbReference type="AlphaFoldDB" id="A0A336M8K7"/>
<dbReference type="Pfam" id="PF00651">
    <property type="entry name" value="BTB"/>
    <property type="match status" value="1"/>
</dbReference>
<accession>A0A336M8K7</accession>
<dbReference type="SUPFAM" id="SSF57667">
    <property type="entry name" value="beta-beta-alpha zinc fingers"/>
    <property type="match status" value="1"/>
</dbReference>
<dbReference type="PANTHER" id="PTHR23110">
    <property type="entry name" value="BTB DOMAIN TRANSCRIPTION FACTOR"/>
    <property type="match status" value="1"/>
</dbReference>
<keyword evidence="3" id="KW-0862">Zinc</keyword>
<dbReference type="GO" id="GO:0048666">
    <property type="term" value="P:neuron development"/>
    <property type="evidence" value="ECO:0007669"/>
    <property type="project" value="UniProtKB-ARBA"/>
</dbReference>
<comment type="subcellular location">
    <subcellularLocation>
        <location evidence="1">Nucleus</location>
    </subcellularLocation>
</comment>
<evidence type="ECO:0000256" key="2">
    <source>
        <dbReference type="ARBA" id="ARBA00023242"/>
    </source>
</evidence>
<evidence type="ECO:0000256" key="4">
    <source>
        <dbReference type="SAM" id="MobiDB-lite"/>
    </source>
</evidence>
<dbReference type="PROSITE" id="PS00028">
    <property type="entry name" value="ZINC_FINGER_C2H2_1"/>
    <property type="match status" value="2"/>
</dbReference>
<proteinExistence type="predicted"/>
<dbReference type="GO" id="GO:0008270">
    <property type="term" value="F:zinc ion binding"/>
    <property type="evidence" value="ECO:0007669"/>
    <property type="project" value="UniProtKB-KW"/>
</dbReference>
<dbReference type="PANTHER" id="PTHR23110:SF98">
    <property type="entry name" value="PRE-LOLA-G, ISOFORM C-RELATED"/>
    <property type="match status" value="1"/>
</dbReference>
<dbReference type="CDD" id="cd18315">
    <property type="entry name" value="BTB_POZ_BAB-like"/>
    <property type="match status" value="1"/>
</dbReference>
<reference evidence="7" key="1">
    <citation type="submission" date="2018-07" db="EMBL/GenBank/DDBJ databases">
        <authorList>
            <person name="Quirk P.G."/>
            <person name="Krulwich T.A."/>
        </authorList>
    </citation>
    <scope>NUCLEOTIDE SEQUENCE</scope>
</reference>
<dbReference type="VEuPathDB" id="VectorBase:CSON006642"/>
<keyword evidence="2" id="KW-0539">Nucleus</keyword>
<dbReference type="SMART" id="SM00225">
    <property type="entry name" value="BTB"/>
    <property type="match status" value="1"/>
</dbReference>
<dbReference type="GO" id="GO:0048513">
    <property type="term" value="P:animal organ development"/>
    <property type="evidence" value="ECO:0007669"/>
    <property type="project" value="UniProtKB-ARBA"/>
</dbReference>
<dbReference type="InterPro" id="IPR011333">
    <property type="entry name" value="SKP1/BTB/POZ_sf"/>
</dbReference>
<dbReference type="InterPro" id="IPR036236">
    <property type="entry name" value="Znf_C2H2_sf"/>
</dbReference>
<evidence type="ECO:0000259" key="5">
    <source>
        <dbReference type="PROSITE" id="PS50097"/>
    </source>
</evidence>
<dbReference type="PROSITE" id="PS50097">
    <property type="entry name" value="BTB"/>
    <property type="match status" value="1"/>
</dbReference>
<name>A0A336M8K7_CULSO</name>
<gene>
    <name evidence="7" type="primary">CSON006642</name>
</gene>
<dbReference type="GO" id="GO:0005634">
    <property type="term" value="C:nucleus"/>
    <property type="evidence" value="ECO:0007669"/>
    <property type="project" value="UniProtKB-SubCell"/>
</dbReference>
<evidence type="ECO:0000259" key="6">
    <source>
        <dbReference type="PROSITE" id="PS50157"/>
    </source>
</evidence>
<sequence>MAELNDSNLFYLKWNNFSKIVSTQYELLRDAKSLTDVTFICDGKRIEAHKLVLYACSPYFKGLIEEDLNSKHLVFFFSDVKYEIMKALLEYMYMGEVHIHNEDLKEFIRVAEKLKVRGLDSGGTDSNLEQLTKLEDGNKTNVDVQNSEKKRSSGALEGNAMKRVCGQDESPNMIITGDENTVTTHPSLVSIDGESTTDKICSLLTSKNITGHEIQNIEVEYSGTHQHPGIPITNEFKTEDAWMDDQMQSPMTHTQTDDGKSTKSKSQSYNKRLSQCMTPTACQLCSRVYSNVSNLRQHMRLIHNPAPVICPICKKHFSSNLYLKRHYSSIHGNGTGNSSSGDETLSKDHPPTNSHSDWHIYDSKQ</sequence>
<protein>
    <submittedName>
        <fullName evidence="7">CSON006642 protein</fullName>
    </submittedName>
</protein>
<feature type="domain" description="BTB" evidence="5">
    <location>
        <begin position="35"/>
        <end position="101"/>
    </location>
</feature>
<feature type="compositionally biased region" description="Polar residues" evidence="4">
    <location>
        <begin position="333"/>
        <end position="343"/>
    </location>
</feature>
<evidence type="ECO:0000256" key="3">
    <source>
        <dbReference type="PROSITE-ProRule" id="PRU00042"/>
    </source>
</evidence>
<organism evidence="7">
    <name type="scientific">Culicoides sonorensis</name>
    <name type="common">Biting midge</name>
    <dbReference type="NCBI Taxonomy" id="179676"/>
    <lineage>
        <taxon>Eukaryota</taxon>
        <taxon>Metazoa</taxon>
        <taxon>Ecdysozoa</taxon>
        <taxon>Arthropoda</taxon>
        <taxon>Hexapoda</taxon>
        <taxon>Insecta</taxon>
        <taxon>Pterygota</taxon>
        <taxon>Neoptera</taxon>
        <taxon>Endopterygota</taxon>
        <taxon>Diptera</taxon>
        <taxon>Nematocera</taxon>
        <taxon>Chironomoidea</taxon>
        <taxon>Ceratopogonidae</taxon>
        <taxon>Ceratopogoninae</taxon>
        <taxon>Culicoides</taxon>
        <taxon>Monoculicoides</taxon>
    </lineage>
</organism>
<dbReference type="InterPro" id="IPR013087">
    <property type="entry name" value="Znf_C2H2_type"/>
</dbReference>
<feature type="compositionally biased region" description="Basic and acidic residues" evidence="4">
    <location>
        <begin position="344"/>
        <end position="365"/>
    </location>
</feature>
<feature type="domain" description="C2H2-type" evidence="6">
    <location>
        <begin position="280"/>
        <end position="303"/>
    </location>
</feature>
<dbReference type="GO" id="GO:0006357">
    <property type="term" value="P:regulation of transcription by RNA polymerase II"/>
    <property type="evidence" value="ECO:0007669"/>
    <property type="project" value="TreeGrafter"/>
</dbReference>
<feature type="region of interest" description="Disordered" evidence="4">
    <location>
        <begin position="127"/>
        <end position="156"/>
    </location>
</feature>
<dbReference type="OMA" id="QCGRRYS"/>
<feature type="domain" description="C2H2-type" evidence="6">
    <location>
        <begin position="308"/>
        <end position="331"/>
    </location>
</feature>
<dbReference type="GO" id="GO:0003006">
    <property type="term" value="P:developmental process involved in reproduction"/>
    <property type="evidence" value="ECO:0007669"/>
    <property type="project" value="UniProtKB-ARBA"/>
</dbReference>
<dbReference type="Gene3D" id="3.30.710.10">
    <property type="entry name" value="Potassium Channel Kv1.1, Chain A"/>
    <property type="match status" value="1"/>
</dbReference>
<keyword evidence="3" id="KW-0479">Metal-binding</keyword>
<evidence type="ECO:0000313" key="7">
    <source>
        <dbReference type="EMBL" id="SSX22368.1"/>
    </source>
</evidence>
<dbReference type="SMART" id="SM00355">
    <property type="entry name" value="ZnF_C2H2"/>
    <property type="match status" value="2"/>
</dbReference>
<dbReference type="EMBL" id="UFQT01000248">
    <property type="protein sequence ID" value="SSX22368.1"/>
    <property type="molecule type" value="Genomic_DNA"/>
</dbReference>
<evidence type="ECO:0000256" key="1">
    <source>
        <dbReference type="ARBA" id="ARBA00004123"/>
    </source>
</evidence>
<dbReference type="InterPro" id="IPR000210">
    <property type="entry name" value="BTB/POZ_dom"/>
</dbReference>
<feature type="region of interest" description="Disordered" evidence="4">
    <location>
        <begin position="249"/>
        <end position="270"/>
    </location>
</feature>
<keyword evidence="3" id="KW-0863">Zinc-finger</keyword>
<dbReference type="Gene3D" id="3.30.160.60">
    <property type="entry name" value="Classic Zinc Finger"/>
    <property type="match status" value="1"/>
</dbReference>
<dbReference type="InterPro" id="IPR051095">
    <property type="entry name" value="Dros_DevTransReg"/>
</dbReference>
<dbReference type="SUPFAM" id="SSF54695">
    <property type="entry name" value="POZ domain"/>
    <property type="match status" value="1"/>
</dbReference>
<dbReference type="Pfam" id="PF00096">
    <property type="entry name" value="zf-C2H2"/>
    <property type="match status" value="2"/>
</dbReference>
<feature type="region of interest" description="Disordered" evidence="4">
    <location>
        <begin position="333"/>
        <end position="365"/>
    </location>
</feature>
<dbReference type="PROSITE" id="PS50157">
    <property type="entry name" value="ZINC_FINGER_C2H2_2"/>
    <property type="match status" value="2"/>
</dbReference>